<keyword evidence="3" id="KW-1185">Reference proteome</keyword>
<proteinExistence type="predicted"/>
<feature type="non-terminal residue" evidence="2">
    <location>
        <position position="1"/>
    </location>
</feature>
<sequence>FTKETAYYYPADDTDVDKIVETVKFTETLVLKELLGLNESKSPSPEELPAKILKELTIMEKIIKQQLMQFLEQNHLLLDVLHGFRRERWTEAVDRRNSLHAVYMDFKKTLDSMPHHCLISKLSGIGVRVRFLAWIEIFILGRSQTVHISNKKSAKAAVESSVPQGSVLGPVLFIIHINDCVSELDCGIAMFADGIKPWRVIRTAADEENLQTNLNRLQKWSKDWLFPFNESKCNIIRVGKINSSKGTVYRLDGIPLEEVNVQEDLGVWIKPSLHCAKVAKSVIFVLYLVKVALSASNSDCFTKVFGTFVRPQLGSAIQAWRPWAAKDINTHENVQRRATKLFIGQDSRKGVLWEND</sequence>
<name>A0A3P7NJG5_DIBLA</name>
<feature type="domain" description="Reverse transcriptase" evidence="1">
    <location>
        <begin position="1"/>
        <end position="273"/>
    </location>
</feature>
<accession>A0A3P7NJG5</accession>
<evidence type="ECO:0000259" key="1">
    <source>
        <dbReference type="PROSITE" id="PS50878"/>
    </source>
</evidence>
<dbReference type="PANTHER" id="PTHR33332">
    <property type="entry name" value="REVERSE TRANSCRIPTASE DOMAIN-CONTAINING PROTEIN"/>
    <property type="match status" value="1"/>
</dbReference>
<dbReference type="AlphaFoldDB" id="A0A3P7NJG5"/>
<gene>
    <name evidence="2" type="ORF">DILT_LOCUS15694</name>
</gene>
<reference evidence="2 3" key="1">
    <citation type="submission" date="2018-11" db="EMBL/GenBank/DDBJ databases">
        <authorList>
            <consortium name="Pathogen Informatics"/>
        </authorList>
    </citation>
    <scope>NUCLEOTIDE SEQUENCE [LARGE SCALE GENOMIC DNA]</scope>
</reference>
<dbReference type="PROSITE" id="PS50878">
    <property type="entry name" value="RT_POL"/>
    <property type="match status" value="1"/>
</dbReference>
<dbReference type="EMBL" id="UYRU01080565">
    <property type="protein sequence ID" value="VDN31171.1"/>
    <property type="molecule type" value="Genomic_DNA"/>
</dbReference>
<organism evidence="2 3">
    <name type="scientific">Dibothriocephalus latus</name>
    <name type="common">Fish tapeworm</name>
    <name type="synonym">Diphyllobothrium latum</name>
    <dbReference type="NCBI Taxonomy" id="60516"/>
    <lineage>
        <taxon>Eukaryota</taxon>
        <taxon>Metazoa</taxon>
        <taxon>Spiralia</taxon>
        <taxon>Lophotrochozoa</taxon>
        <taxon>Platyhelminthes</taxon>
        <taxon>Cestoda</taxon>
        <taxon>Eucestoda</taxon>
        <taxon>Diphyllobothriidea</taxon>
        <taxon>Diphyllobothriidae</taxon>
        <taxon>Dibothriocephalus</taxon>
    </lineage>
</organism>
<dbReference type="InterPro" id="IPR000477">
    <property type="entry name" value="RT_dom"/>
</dbReference>
<dbReference type="Proteomes" id="UP000281553">
    <property type="component" value="Unassembled WGS sequence"/>
</dbReference>
<dbReference type="Pfam" id="PF00078">
    <property type="entry name" value="RVT_1"/>
    <property type="match status" value="1"/>
</dbReference>
<dbReference type="OrthoDB" id="10062389at2759"/>
<evidence type="ECO:0000313" key="2">
    <source>
        <dbReference type="EMBL" id="VDN31171.1"/>
    </source>
</evidence>
<protein>
    <recommendedName>
        <fullName evidence="1">Reverse transcriptase domain-containing protein</fullName>
    </recommendedName>
</protein>
<evidence type="ECO:0000313" key="3">
    <source>
        <dbReference type="Proteomes" id="UP000281553"/>
    </source>
</evidence>